<dbReference type="InterPro" id="IPR039424">
    <property type="entry name" value="SBP_5"/>
</dbReference>
<feature type="chain" id="PRO_5045527098" evidence="1">
    <location>
        <begin position="27"/>
        <end position="514"/>
    </location>
</feature>
<dbReference type="Gene3D" id="3.40.190.10">
    <property type="entry name" value="Periplasmic binding protein-like II"/>
    <property type="match status" value="1"/>
</dbReference>
<protein>
    <submittedName>
        <fullName evidence="3">ABC transporter substrate-binding protein</fullName>
    </submittedName>
</protein>
<keyword evidence="1" id="KW-0732">Signal</keyword>
<dbReference type="RefSeq" id="WP_301137306.1">
    <property type="nucleotide sequence ID" value="NZ_JAUHTQ010000003.1"/>
</dbReference>
<comment type="caution">
    <text evidence="3">The sequence shown here is derived from an EMBL/GenBank/DDBJ whole genome shotgun (WGS) entry which is preliminary data.</text>
</comment>
<name>A0ABT8GNP5_9BACL</name>
<accession>A0ABT8GNP5</accession>
<dbReference type="EMBL" id="JAUHTQ010000003">
    <property type="protein sequence ID" value="MDN4493038.1"/>
    <property type="molecule type" value="Genomic_DNA"/>
</dbReference>
<evidence type="ECO:0000259" key="2">
    <source>
        <dbReference type="Pfam" id="PF00496"/>
    </source>
</evidence>
<dbReference type="Pfam" id="PF00496">
    <property type="entry name" value="SBP_bac_5"/>
    <property type="match status" value="1"/>
</dbReference>
<sequence length="514" mass="58110">MKKWYKRYITWFCMALCILALVGCSAKEEQVSALSKEENENTATLAFSWSPSGLDPHSADSWEIMRSGAAETLIKLSKELVPEPWLAKSWEQVDETTWLFELQENVKFHNGKAMDATAVKDSLQRAIDNHQGTKDLLKIKTIEAVSKTQLKIQTTEVNAALISNLADPGTIIMDVDSLDSEDSYPAFTGAFVVKQFNQDESLIVQRYEDYWGDKAKLDEVTIKYISDANTRLMALQSGDVDGATDISVEYIEVLGKNEQLEVLTAQSLRTHLVMYNMDSPLFKQLAVRKVVDSLIPRQEMMDSVLMGQGTVAVGPFSSILQFGQLDQMEENQSVDGLMEQDGWSKNRDGLWEKDGKVFEATFLTFPQRPELTVLAEVIQSKLLEQGMKVNIRQVENIDETLVNEEWDLAMYSMLTAHTGSPHFFLETFYKTDSASNMNHFASRTVDAMIDEMHGTTDPEKSTELAIEIQEEIAEEVPHSYIVHPNTVFAVNKDLQGFEALPIEYYYNHANIDKE</sequence>
<dbReference type="Gene3D" id="3.10.105.10">
    <property type="entry name" value="Dipeptide-binding Protein, Domain 3"/>
    <property type="match status" value="1"/>
</dbReference>
<feature type="signal peptide" evidence="1">
    <location>
        <begin position="1"/>
        <end position="26"/>
    </location>
</feature>
<proteinExistence type="predicted"/>
<dbReference type="InterPro" id="IPR000914">
    <property type="entry name" value="SBP_5_dom"/>
</dbReference>
<reference evidence="3" key="1">
    <citation type="submission" date="2023-07" db="EMBL/GenBank/DDBJ databases">
        <title>Ureibacillus sp. isolated from freshwater well.</title>
        <authorList>
            <person name="Kirdat K."/>
            <person name="Bhatt A."/>
            <person name="Teware R."/>
            <person name="Bhavsar Y."/>
            <person name="Yadav A."/>
        </authorList>
    </citation>
    <scope>NUCLEOTIDE SEQUENCE</scope>
    <source>
        <strain evidence="3">BA0131</strain>
    </source>
</reference>
<dbReference type="SUPFAM" id="SSF53850">
    <property type="entry name" value="Periplasmic binding protein-like II"/>
    <property type="match status" value="1"/>
</dbReference>
<gene>
    <name evidence="3" type="ORF">QYB95_05745</name>
</gene>
<dbReference type="PANTHER" id="PTHR30290:SF81">
    <property type="entry name" value="OLIGOPEPTIDE-BINDING PROTEIN OPPA"/>
    <property type="match status" value="1"/>
</dbReference>
<dbReference type="Proteomes" id="UP001172743">
    <property type="component" value="Unassembled WGS sequence"/>
</dbReference>
<evidence type="ECO:0000256" key="1">
    <source>
        <dbReference type="SAM" id="SignalP"/>
    </source>
</evidence>
<keyword evidence="4" id="KW-1185">Reference proteome</keyword>
<dbReference type="InterPro" id="IPR030678">
    <property type="entry name" value="Peptide/Ni-bd"/>
</dbReference>
<evidence type="ECO:0000313" key="4">
    <source>
        <dbReference type="Proteomes" id="UP001172743"/>
    </source>
</evidence>
<dbReference type="PIRSF" id="PIRSF002741">
    <property type="entry name" value="MppA"/>
    <property type="match status" value="1"/>
</dbReference>
<dbReference type="PROSITE" id="PS51257">
    <property type="entry name" value="PROKAR_LIPOPROTEIN"/>
    <property type="match status" value="1"/>
</dbReference>
<organism evidence="3 4">
    <name type="scientific">Ureibacillus aquaedulcis</name>
    <dbReference type="NCBI Taxonomy" id="3058421"/>
    <lineage>
        <taxon>Bacteria</taxon>
        <taxon>Bacillati</taxon>
        <taxon>Bacillota</taxon>
        <taxon>Bacilli</taxon>
        <taxon>Bacillales</taxon>
        <taxon>Caryophanaceae</taxon>
        <taxon>Ureibacillus</taxon>
    </lineage>
</organism>
<dbReference type="PANTHER" id="PTHR30290">
    <property type="entry name" value="PERIPLASMIC BINDING COMPONENT OF ABC TRANSPORTER"/>
    <property type="match status" value="1"/>
</dbReference>
<feature type="domain" description="Solute-binding protein family 5" evidence="2">
    <location>
        <begin position="82"/>
        <end position="434"/>
    </location>
</feature>
<dbReference type="CDD" id="cd08490">
    <property type="entry name" value="PBP2_NikA_DppA_OppA_like_3"/>
    <property type="match status" value="1"/>
</dbReference>
<evidence type="ECO:0000313" key="3">
    <source>
        <dbReference type="EMBL" id="MDN4493038.1"/>
    </source>
</evidence>